<name>A0AAC9FGL2_SPHMC</name>
<evidence type="ECO:0000313" key="1">
    <source>
        <dbReference type="EMBL" id="AMU91661.1"/>
    </source>
</evidence>
<organism evidence="1 2">
    <name type="scientific">Sphingopyxis macrogoltabida</name>
    <name type="common">Sphingomonas macrogoltabidus</name>
    <dbReference type="NCBI Taxonomy" id="33050"/>
    <lineage>
        <taxon>Bacteria</taxon>
        <taxon>Pseudomonadati</taxon>
        <taxon>Pseudomonadota</taxon>
        <taxon>Alphaproteobacteria</taxon>
        <taxon>Sphingomonadales</taxon>
        <taxon>Sphingomonadaceae</taxon>
        <taxon>Sphingopyxis</taxon>
    </lineage>
</organism>
<dbReference type="KEGG" id="smaz:LH19_21275"/>
<reference evidence="1 2" key="2">
    <citation type="journal article" date="2016" name="Genome Announc.">
        <title>Complete Genome Sequence of Sphingopyxis macrogoltabida Strain 203N (NBRC 111659), a Polyethylene Glycol Degrader.</title>
        <authorList>
            <person name="Ohtsubo Y."/>
            <person name="Nonoyama S."/>
            <person name="Nagata Y."/>
            <person name="Numata M."/>
            <person name="Tsuchikane K."/>
            <person name="Hosoyama A."/>
            <person name="Yamazoe A."/>
            <person name="Tsuda M."/>
            <person name="Fujita N."/>
            <person name="Kawai F."/>
        </authorList>
    </citation>
    <scope>NUCLEOTIDE SEQUENCE [LARGE SCALE GENOMIC DNA]</scope>
    <source>
        <strain evidence="1 2">203N</strain>
    </source>
</reference>
<reference evidence="2" key="1">
    <citation type="submission" date="2015-11" db="EMBL/GenBank/DDBJ databases">
        <title>Complete genome sequence of a polyethylene-glycol degrader Sphingopyxis macrogoltabida 203N (NBRC 111659).</title>
        <authorList>
            <person name="Yoshiyuki O."/>
            <person name="Shouta N."/>
            <person name="Nagata Y."/>
            <person name="Numata M."/>
            <person name="Tsuchikane K."/>
            <person name="Hosoyama A."/>
            <person name="Yamazoe A."/>
            <person name="Tsuda M."/>
            <person name="Fujita N."/>
            <person name="Kawai F."/>
        </authorList>
    </citation>
    <scope>NUCLEOTIDE SEQUENCE [LARGE SCALE GENOMIC DNA]</scope>
    <source>
        <strain evidence="2">203N</strain>
    </source>
</reference>
<dbReference type="AlphaFoldDB" id="A0AAC9FGL2"/>
<accession>A0AAC9FGL2</accession>
<dbReference type="Proteomes" id="UP000076088">
    <property type="component" value="Chromosome"/>
</dbReference>
<gene>
    <name evidence="1" type="ORF">ATM17_21850</name>
</gene>
<dbReference type="EMBL" id="CP013344">
    <property type="protein sequence ID" value="AMU91661.1"/>
    <property type="molecule type" value="Genomic_DNA"/>
</dbReference>
<protein>
    <submittedName>
        <fullName evidence="1">Uncharacterized protein</fullName>
    </submittedName>
</protein>
<sequence>MSLFGPRRPLSAEEWEWQLAAFRWLLDEHGGLAAHRGRILATPDGSCFPDSRLTGDDRANELLGEVMAIAGIADWPVRLVMVDGGRAHMPVSDRHAIVHAGKSAAGTFQLVEDGAGGWLAEIVAARSQLADEAALVATLGHETAHYWMTATRRAAPGGPDCEELLTDLVAVALGFGIFLGNNARYGYHTAAEAGQVGGWYHSGSQGYLSERALMTALAVSEALAGRDPLTAVPYLKPHLAADLRDAARYVAKRDIVADIMNVDLADYGSPPEQTA</sequence>
<dbReference type="RefSeq" id="WP_054731664.1">
    <property type="nucleotide sequence ID" value="NZ_CP009429.1"/>
</dbReference>
<proteinExistence type="predicted"/>
<keyword evidence="2" id="KW-1185">Reference proteome</keyword>
<evidence type="ECO:0000313" key="2">
    <source>
        <dbReference type="Proteomes" id="UP000076088"/>
    </source>
</evidence>